<dbReference type="Proteomes" id="UP000621436">
    <property type="component" value="Unassembled WGS sequence"/>
</dbReference>
<dbReference type="GO" id="GO:1902201">
    <property type="term" value="P:negative regulation of bacterial-type flagellum-dependent cell motility"/>
    <property type="evidence" value="ECO:0007669"/>
    <property type="project" value="TreeGrafter"/>
</dbReference>
<accession>A0A931F918</accession>
<keyword evidence="4" id="KW-1185">Reference proteome</keyword>
<reference evidence="3" key="1">
    <citation type="submission" date="2020-11" db="EMBL/GenBank/DDBJ databases">
        <title>Halonatronomonas betainensis gen. nov., sp. nov. a novel haloalkaliphilic representative of the family Halanaerobiacae capable of betaine degradation.</title>
        <authorList>
            <person name="Boltyanskaya Y."/>
            <person name="Kevbrin V."/>
            <person name="Detkova E."/>
            <person name="Grouzdev D.S."/>
            <person name="Koziaeva V."/>
            <person name="Zhilina T."/>
        </authorList>
    </citation>
    <scope>NUCLEOTIDE SEQUENCE</scope>
    <source>
        <strain evidence="3">Z-7014</strain>
    </source>
</reference>
<feature type="transmembrane region" description="Helical" evidence="1">
    <location>
        <begin position="165"/>
        <end position="183"/>
    </location>
</feature>
<protein>
    <submittedName>
        <fullName evidence="3">GGDEF domain-containing protein</fullName>
    </submittedName>
</protein>
<evidence type="ECO:0000259" key="2">
    <source>
        <dbReference type="PROSITE" id="PS50887"/>
    </source>
</evidence>
<dbReference type="RefSeq" id="WP_270452205.1">
    <property type="nucleotide sequence ID" value="NZ_JADPIE010000001.1"/>
</dbReference>
<dbReference type="InterPro" id="IPR000160">
    <property type="entry name" value="GGDEF_dom"/>
</dbReference>
<dbReference type="SUPFAM" id="SSF55073">
    <property type="entry name" value="Nucleotide cyclase"/>
    <property type="match status" value="1"/>
</dbReference>
<dbReference type="GO" id="GO:0052621">
    <property type="term" value="F:diguanylate cyclase activity"/>
    <property type="evidence" value="ECO:0007669"/>
    <property type="project" value="TreeGrafter"/>
</dbReference>
<feature type="transmembrane region" description="Helical" evidence="1">
    <location>
        <begin position="112"/>
        <end position="145"/>
    </location>
</feature>
<dbReference type="PANTHER" id="PTHR45138:SF9">
    <property type="entry name" value="DIGUANYLATE CYCLASE DGCM-RELATED"/>
    <property type="match status" value="1"/>
</dbReference>
<dbReference type="EMBL" id="JADPIE010000001">
    <property type="protein sequence ID" value="MBF8435567.1"/>
    <property type="molecule type" value="Genomic_DNA"/>
</dbReference>
<proteinExistence type="predicted"/>
<dbReference type="AlphaFoldDB" id="A0A931F918"/>
<feature type="transmembrane region" description="Helical" evidence="1">
    <location>
        <begin position="51"/>
        <end position="69"/>
    </location>
</feature>
<dbReference type="FunFam" id="3.30.70.270:FF:000001">
    <property type="entry name" value="Diguanylate cyclase domain protein"/>
    <property type="match status" value="1"/>
</dbReference>
<dbReference type="PROSITE" id="PS50887">
    <property type="entry name" value="GGDEF"/>
    <property type="match status" value="1"/>
</dbReference>
<dbReference type="CDD" id="cd01949">
    <property type="entry name" value="GGDEF"/>
    <property type="match status" value="1"/>
</dbReference>
<dbReference type="InterPro" id="IPR043128">
    <property type="entry name" value="Rev_trsase/Diguanyl_cyclase"/>
</dbReference>
<dbReference type="SMART" id="SM00267">
    <property type="entry name" value="GGDEF"/>
    <property type="match status" value="1"/>
</dbReference>
<sequence length="361" mass="41518">MTEKLKSEFDKETFNHNTFIIIILGYFLFFEQLFYAFFVREPGSTYQQIHFITALLMILFAGIATYIYQKDFTKVNKYHKKFVIIFVLSGLLIAIVRTSLLQLQLYSLPTIYLAVIYGMAVAFYFPPILSFALYSSSSILLIFLLSGQPIAQEFSYVQDIISNNIIAWVVSVLNFNSYFNGFIKSKKISDMNGKLRYISERDPLTDLYNRRKLNDLLIDEIKRIGRTNEFFSVIILDIDNFKNVNDTYGHNIGDEVLVNFSEILKSNIRELDKPGRWGGEEFLIIAPATDKKGAENLAKKLKKLINNNDFGKPERLTASFGVATYNHEESVYQLINRADKALYEAKSTGKNRVIVYNQGIS</sequence>
<organism evidence="3 4">
    <name type="scientific">Halonatronomonas betaini</name>
    <dbReference type="NCBI Taxonomy" id="2778430"/>
    <lineage>
        <taxon>Bacteria</taxon>
        <taxon>Bacillati</taxon>
        <taxon>Bacillota</taxon>
        <taxon>Clostridia</taxon>
        <taxon>Halanaerobiales</taxon>
        <taxon>Halarsenatibacteraceae</taxon>
        <taxon>Halonatronomonas</taxon>
    </lineage>
</organism>
<feature type="transmembrane region" description="Helical" evidence="1">
    <location>
        <begin position="20"/>
        <end position="39"/>
    </location>
</feature>
<evidence type="ECO:0000256" key="1">
    <source>
        <dbReference type="SAM" id="Phobius"/>
    </source>
</evidence>
<keyword evidence="1" id="KW-0812">Transmembrane</keyword>
<keyword evidence="1" id="KW-0472">Membrane</keyword>
<feature type="transmembrane region" description="Helical" evidence="1">
    <location>
        <begin position="81"/>
        <end position="100"/>
    </location>
</feature>
<dbReference type="NCBIfam" id="TIGR00254">
    <property type="entry name" value="GGDEF"/>
    <property type="match status" value="1"/>
</dbReference>
<evidence type="ECO:0000313" key="4">
    <source>
        <dbReference type="Proteomes" id="UP000621436"/>
    </source>
</evidence>
<feature type="domain" description="GGDEF" evidence="2">
    <location>
        <begin position="229"/>
        <end position="358"/>
    </location>
</feature>
<gene>
    <name evidence="3" type="ORF">I0Q91_00615</name>
</gene>
<comment type="caution">
    <text evidence="3">The sequence shown here is derived from an EMBL/GenBank/DDBJ whole genome shotgun (WGS) entry which is preliminary data.</text>
</comment>
<dbReference type="Gene3D" id="3.30.70.270">
    <property type="match status" value="1"/>
</dbReference>
<dbReference type="PANTHER" id="PTHR45138">
    <property type="entry name" value="REGULATORY COMPONENTS OF SENSORY TRANSDUCTION SYSTEM"/>
    <property type="match status" value="1"/>
</dbReference>
<dbReference type="InterPro" id="IPR029787">
    <property type="entry name" value="Nucleotide_cyclase"/>
</dbReference>
<dbReference type="Pfam" id="PF00990">
    <property type="entry name" value="GGDEF"/>
    <property type="match status" value="1"/>
</dbReference>
<dbReference type="GO" id="GO:0043709">
    <property type="term" value="P:cell adhesion involved in single-species biofilm formation"/>
    <property type="evidence" value="ECO:0007669"/>
    <property type="project" value="TreeGrafter"/>
</dbReference>
<name>A0A931F918_9FIRM</name>
<evidence type="ECO:0000313" key="3">
    <source>
        <dbReference type="EMBL" id="MBF8435567.1"/>
    </source>
</evidence>
<keyword evidence="1" id="KW-1133">Transmembrane helix</keyword>
<dbReference type="InterPro" id="IPR050469">
    <property type="entry name" value="Diguanylate_Cyclase"/>
</dbReference>
<dbReference type="GO" id="GO:0005886">
    <property type="term" value="C:plasma membrane"/>
    <property type="evidence" value="ECO:0007669"/>
    <property type="project" value="TreeGrafter"/>
</dbReference>